<dbReference type="PANTHER" id="PTHR21666">
    <property type="entry name" value="PEPTIDASE-RELATED"/>
    <property type="match status" value="1"/>
</dbReference>
<dbReference type="InterPro" id="IPR050570">
    <property type="entry name" value="Cell_wall_metabolism_enzyme"/>
</dbReference>
<protein>
    <submittedName>
        <fullName evidence="4">Peptidoglycan DD-metalloendopeptidase family protein</fullName>
    </submittedName>
</protein>
<evidence type="ECO:0000256" key="1">
    <source>
        <dbReference type="PIRSR" id="PIRSR600841-1"/>
    </source>
</evidence>
<gene>
    <name evidence="4" type="ORF">H6G03_21960</name>
</gene>
<dbReference type="Pfam" id="PF01551">
    <property type="entry name" value="Peptidase_M23"/>
    <property type="match status" value="1"/>
</dbReference>
<dbReference type="PANTHER" id="PTHR21666:SF270">
    <property type="entry name" value="MUREIN HYDROLASE ACTIVATOR ENVC"/>
    <property type="match status" value="1"/>
</dbReference>
<dbReference type="InterPro" id="IPR011055">
    <property type="entry name" value="Dup_hybrid_motif"/>
</dbReference>
<dbReference type="EMBL" id="JACJPW010000062">
    <property type="protein sequence ID" value="MBD2183693.1"/>
    <property type="molecule type" value="Genomic_DNA"/>
</dbReference>
<dbReference type="AlphaFoldDB" id="A0A926VIE0"/>
<sequence>MTTIAKRLPFKLAILLLGSVSTLLLIMGKELPRISFPPGDTFMAEKGDANVDKAVEKAARLKGAPSTEKVFNEVKRVDATGNWAFGSISIPHASGEGAPWTRLWLAQKTKSGWIAAIDFTPTFSTWINQAPKDIVSDEEKRVLGSSNFQYGGKLVALAGDNSANLSLPWTPGQSWNFNQGPHLRNSANPGNNVRSALDFSGGDQKVKAATEGLFYKTCSGSQVQVRQSNGWQTTYYHLQNTAQIKDGTSIQRGTYLGETGTTTGCGGSATGRHVHFSIQLNGVEQGWNGRQLGGWTIYEDGSQYKGRAEKNGKVVYANPVVGKALLDNPGSTSCNTFAPTPSSKLTITVATIDLSVTASNLPGCSVYVQMWRPAVAGNPEREWNSSKQASGTSITFNDLDGAGNTIAGVSYYTVASLTPIPSGEAKKQRTSCYSTTGGKYLCDKVSR</sequence>
<dbReference type="RefSeq" id="WP_190468575.1">
    <property type="nucleotide sequence ID" value="NZ_JACJPW010000062.1"/>
</dbReference>
<feature type="binding site" evidence="2">
    <location>
        <position position="275"/>
    </location>
    <ligand>
        <name>Zn(2+)</name>
        <dbReference type="ChEBI" id="CHEBI:29105"/>
    </ligand>
</feature>
<dbReference type="SUPFAM" id="SSF51261">
    <property type="entry name" value="Duplicated hybrid motif"/>
    <property type="match status" value="1"/>
</dbReference>
<name>A0A926VIE0_9CYAN</name>
<organism evidence="4 5">
    <name type="scientific">Aerosakkonema funiforme FACHB-1375</name>
    <dbReference type="NCBI Taxonomy" id="2949571"/>
    <lineage>
        <taxon>Bacteria</taxon>
        <taxon>Bacillati</taxon>
        <taxon>Cyanobacteriota</taxon>
        <taxon>Cyanophyceae</taxon>
        <taxon>Oscillatoriophycideae</taxon>
        <taxon>Aerosakkonematales</taxon>
        <taxon>Aerosakkonemataceae</taxon>
        <taxon>Aerosakkonema</taxon>
    </lineage>
</organism>
<dbReference type="GO" id="GO:0046872">
    <property type="term" value="F:metal ion binding"/>
    <property type="evidence" value="ECO:0007669"/>
    <property type="project" value="UniProtKB-KW"/>
</dbReference>
<keyword evidence="5" id="KW-1185">Reference proteome</keyword>
<evidence type="ECO:0000259" key="3">
    <source>
        <dbReference type="Pfam" id="PF01551"/>
    </source>
</evidence>
<reference evidence="4" key="2">
    <citation type="submission" date="2020-08" db="EMBL/GenBank/DDBJ databases">
        <authorList>
            <person name="Chen M."/>
            <person name="Teng W."/>
            <person name="Zhao L."/>
            <person name="Hu C."/>
            <person name="Zhou Y."/>
            <person name="Han B."/>
            <person name="Song L."/>
            <person name="Shu W."/>
        </authorList>
    </citation>
    <scope>NUCLEOTIDE SEQUENCE</scope>
    <source>
        <strain evidence="4">FACHB-1375</strain>
    </source>
</reference>
<dbReference type="Gene3D" id="2.70.70.10">
    <property type="entry name" value="Glucose Permease (Domain IIA)"/>
    <property type="match status" value="1"/>
</dbReference>
<feature type="binding site" evidence="2">
    <location>
        <position position="182"/>
    </location>
    <ligand>
        <name>Zn(2+)</name>
        <dbReference type="ChEBI" id="CHEBI:29105"/>
    </ligand>
</feature>
<reference evidence="4" key="1">
    <citation type="journal article" date="2015" name="ISME J.">
        <title>Draft Genome Sequence of Streptomyces incarnatus NRRL8089, which Produces the Nucleoside Antibiotic Sinefungin.</title>
        <authorList>
            <person name="Oshima K."/>
            <person name="Hattori M."/>
            <person name="Shimizu H."/>
            <person name="Fukuda K."/>
            <person name="Nemoto M."/>
            <person name="Inagaki K."/>
            <person name="Tamura T."/>
        </authorList>
    </citation>
    <scope>NUCLEOTIDE SEQUENCE</scope>
    <source>
        <strain evidence="4">FACHB-1375</strain>
    </source>
</reference>
<evidence type="ECO:0000256" key="2">
    <source>
        <dbReference type="PIRSR" id="PIRSR600841-2"/>
    </source>
</evidence>
<evidence type="ECO:0000313" key="4">
    <source>
        <dbReference type="EMBL" id="MBD2183693.1"/>
    </source>
</evidence>
<comment type="caution">
    <text evidence="4">The sequence shown here is derived from an EMBL/GenBank/DDBJ whole genome shotgun (WGS) entry which is preliminary data.</text>
</comment>
<keyword evidence="2" id="KW-0862">Zinc</keyword>
<keyword evidence="2" id="KW-0479">Metal-binding</keyword>
<proteinExistence type="predicted"/>
<feature type="active site" description="Proton donor/acceptor" evidence="1">
    <location>
        <position position="273"/>
    </location>
</feature>
<dbReference type="Proteomes" id="UP000641646">
    <property type="component" value="Unassembled WGS sequence"/>
</dbReference>
<feature type="binding site" evidence="2">
    <location>
        <position position="198"/>
    </location>
    <ligand>
        <name>Zn(2+)</name>
        <dbReference type="ChEBI" id="CHEBI:29105"/>
    </ligand>
</feature>
<feature type="active site" description="Proton donor/acceptor" evidence="1">
    <location>
        <position position="237"/>
    </location>
</feature>
<feature type="domain" description="M23ase beta-sheet core" evidence="3">
    <location>
        <begin position="198"/>
        <end position="283"/>
    </location>
</feature>
<evidence type="ECO:0000313" key="5">
    <source>
        <dbReference type="Proteomes" id="UP000641646"/>
    </source>
</evidence>
<accession>A0A926VIE0</accession>
<dbReference type="InterPro" id="IPR000841">
    <property type="entry name" value="Pept_M23A_Blytic"/>
</dbReference>
<dbReference type="GO" id="GO:0006508">
    <property type="term" value="P:proteolysis"/>
    <property type="evidence" value="ECO:0007669"/>
    <property type="project" value="InterPro"/>
</dbReference>
<comment type="cofactor">
    <cofactor evidence="2">
        <name>Zn(2+)</name>
        <dbReference type="ChEBI" id="CHEBI:29105"/>
    </cofactor>
    <text evidence="2">Binds 1 zinc ion per subunit.</text>
</comment>
<dbReference type="GO" id="GO:0004222">
    <property type="term" value="F:metalloendopeptidase activity"/>
    <property type="evidence" value="ECO:0007669"/>
    <property type="project" value="InterPro"/>
</dbReference>
<dbReference type="InterPro" id="IPR016047">
    <property type="entry name" value="M23ase_b-sheet_dom"/>
</dbReference>
<dbReference type="PRINTS" id="PR00933">
    <property type="entry name" value="BLYTICPTASE"/>
</dbReference>